<accession>A0A9N9D3T4</accession>
<dbReference type="AlphaFoldDB" id="A0A9N9D3T4"/>
<dbReference type="OrthoDB" id="10044727at2759"/>
<dbReference type="Proteomes" id="UP000789396">
    <property type="component" value="Unassembled WGS sequence"/>
</dbReference>
<dbReference type="PANTHER" id="PTHR35871:SF1">
    <property type="entry name" value="CXC1-LIKE CYSTEINE CLUSTER ASSOCIATED WITH KDZ TRANSPOSASES DOMAIN-CONTAINING PROTEIN"/>
    <property type="match status" value="1"/>
</dbReference>
<organism evidence="1 2">
    <name type="scientific">Racocetra fulgida</name>
    <dbReference type="NCBI Taxonomy" id="60492"/>
    <lineage>
        <taxon>Eukaryota</taxon>
        <taxon>Fungi</taxon>
        <taxon>Fungi incertae sedis</taxon>
        <taxon>Mucoromycota</taxon>
        <taxon>Glomeromycotina</taxon>
        <taxon>Glomeromycetes</taxon>
        <taxon>Diversisporales</taxon>
        <taxon>Gigasporaceae</taxon>
        <taxon>Racocetra</taxon>
    </lineage>
</organism>
<dbReference type="EMBL" id="CAJVPZ010010879">
    <property type="protein sequence ID" value="CAG8624222.1"/>
    <property type="molecule type" value="Genomic_DNA"/>
</dbReference>
<reference evidence="1" key="1">
    <citation type="submission" date="2021-06" db="EMBL/GenBank/DDBJ databases">
        <authorList>
            <person name="Kallberg Y."/>
            <person name="Tangrot J."/>
            <person name="Rosling A."/>
        </authorList>
    </citation>
    <scope>NUCLEOTIDE SEQUENCE</scope>
    <source>
        <strain evidence="1">IN212</strain>
    </source>
</reference>
<evidence type="ECO:0000313" key="1">
    <source>
        <dbReference type="EMBL" id="CAG8624222.1"/>
    </source>
</evidence>
<gene>
    <name evidence="1" type="ORF">RFULGI_LOCUS7470</name>
</gene>
<sequence>GLKKTKNQYQKEVLKTHNDNSSEFNDIEDRDGEISILRIEEANDVITKLMQAVSEVTTHRPLVYIGNSVRTRRWRRQIQRKAAVGTPNDSETSESNFEVGTAKDHMIYIEKLEIKSNKYNEVEKARLYAILSYFHLVEQVRKGLYMDGHEQADVVAYRERFLEKIAEYEAQMVVFSGENMEEETRPASQIIILVTHNKYIFSTYNGRHWLWMPEGEQPLCKKDQGRSFHVSEFLTDIAGRLVLCEEDKDAFPELPSEAYIISYPSKDDDKW</sequence>
<evidence type="ECO:0000313" key="2">
    <source>
        <dbReference type="Proteomes" id="UP000789396"/>
    </source>
</evidence>
<proteinExistence type="predicted"/>
<dbReference type="PANTHER" id="PTHR35871">
    <property type="entry name" value="EXPRESSED PROTEIN"/>
    <property type="match status" value="1"/>
</dbReference>
<comment type="caution">
    <text evidence="1">The sequence shown here is derived from an EMBL/GenBank/DDBJ whole genome shotgun (WGS) entry which is preliminary data.</text>
</comment>
<name>A0A9N9D3T4_9GLOM</name>
<protein>
    <submittedName>
        <fullName evidence="1">9070_t:CDS:1</fullName>
    </submittedName>
</protein>
<keyword evidence="2" id="KW-1185">Reference proteome</keyword>
<feature type="non-terminal residue" evidence="1">
    <location>
        <position position="1"/>
    </location>
</feature>